<reference evidence="2" key="1">
    <citation type="submission" date="2019-12" db="EMBL/GenBank/DDBJ databases">
        <title>An insight into the sialome of adult female Ixodes ricinus ticks feeding for 6 days.</title>
        <authorList>
            <person name="Perner J."/>
            <person name="Ribeiro J.M.C."/>
        </authorList>
    </citation>
    <scope>NUCLEOTIDE SEQUENCE</scope>
    <source>
        <strain evidence="2">Semi-engorged</strain>
        <tissue evidence="2">Salivary glands</tissue>
    </source>
</reference>
<keyword evidence="1" id="KW-0472">Membrane</keyword>
<sequence>MQLVTRSRRPPAALSPLVVLVCRKWGPSRALAAPLSHSSPPNLASLRESSAPVASVLWLTCAIAVGVMAGLVTLALSPVAPIRRTSVGKVCLLPVHTLGQSQETSFLSPGVLAQHCHSRSPLVAPILVPGLPSTPR</sequence>
<dbReference type="AlphaFoldDB" id="A0A6B0USD2"/>
<organism evidence="2">
    <name type="scientific">Ixodes ricinus</name>
    <name type="common">Common tick</name>
    <name type="synonym">Acarus ricinus</name>
    <dbReference type="NCBI Taxonomy" id="34613"/>
    <lineage>
        <taxon>Eukaryota</taxon>
        <taxon>Metazoa</taxon>
        <taxon>Ecdysozoa</taxon>
        <taxon>Arthropoda</taxon>
        <taxon>Chelicerata</taxon>
        <taxon>Arachnida</taxon>
        <taxon>Acari</taxon>
        <taxon>Parasitiformes</taxon>
        <taxon>Ixodida</taxon>
        <taxon>Ixodoidea</taxon>
        <taxon>Ixodidae</taxon>
        <taxon>Ixodinae</taxon>
        <taxon>Ixodes</taxon>
    </lineage>
</organism>
<feature type="transmembrane region" description="Helical" evidence="1">
    <location>
        <begin position="56"/>
        <end position="76"/>
    </location>
</feature>
<keyword evidence="1" id="KW-1133">Transmembrane helix</keyword>
<dbReference type="EMBL" id="GIFC01010606">
    <property type="protein sequence ID" value="MXU92689.1"/>
    <property type="molecule type" value="Transcribed_RNA"/>
</dbReference>
<proteinExistence type="predicted"/>
<accession>A0A6B0USD2</accession>
<keyword evidence="1" id="KW-0812">Transmembrane</keyword>
<name>A0A6B0USD2_IXORI</name>
<evidence type="ECO:0000256" key="1">
    <source>
        <dbReference type="SAM" id="Phobius"/>
    </source>
</evidence>
<protein>
    <submittedName>
        <fullName evidence="2">Uncharacterized protein</fullName>
    </submittedName>
</protein>
<evidence type="ECO:0000313" key="2">
    <source>
        <dbReference type="EMBL" id="MXU92689.1"/>
    </source>
</evidence>